<evidence type="ECO:0000256" key="3">
    <source>
        <dbReference type="ARBA" id="ARBA00022523"/>
    </source>
</evidence>
<accession>A0ABQ5IWK4</accession>
<gene>
    <name evidence="7" type="ORF">Tco_1121042</name>
</gene>
<evidence type="ECO:0000259" key="6">
    <source>
        <dbReference type="SMART" id="SM00835"/>
    </source>
</evidence>
<protein>
    <submittedName>
        <fullName evidence="7">Zinc finger, CCHC-type containing protein</fullName>
    </submittedName>
</protein>
<feature type="domain" description="Cupin type-1" evidence="6">
    <location>
        <begin position="255"/>
        <end position="396"/>
    </location>
</feature>
<dbReference type="Proteomes" id="UP001151760">
    <property type="component" value="Unassembled WGS sequence"/>
</dbReference>
<comment type="similarity">
    <text evidence="2">Belongs to the germin family.</text>
</comment>
<dbReference type="EMBL" id="BQNB010021266">
    <property type="protein sequence ID" value="GJU04612.1"/>
    <property type="molecule type" value="Genomic_DNA"/>
</dbReference>
<comment type="caution">
    <text evidence="7">The sequence shown here is derived from an EMBL/GenBank/DDBJ whole genome shotgun (WGS) entry which is preliminary data.</text>
</comment>
<sequence length="404" mass="44881">MDLQEEDESRWHHCQAQSKIGTRPDLAYAVSRLSRYTSNPSYAHWKAITRVLHYLRYSRDYGLHYDRHPAVIEGYSDANWISDIKDSRSTSGYVFTLGGAAISWKSSKQTVIAKSTMESEFIALDKCGEEAEWLRQFVEDIPRWPKPVTAISIHCDSKSAMGRAKSTMYNGKSRHIRRRHNSIRQLLSTGVISIDYVASKDNIADPFTKGLSRELVSKYVRSGCTTALNVVPWETDGESVLREACPTRCTCFPTVNATYPTNFTVVKATLNEFPGLLGQSVSYAILEFPAGSLNPLHIHPRSAELLFVIHSSLHVGFVDTKNTLFNQTLETGDMFVFPKGLVHFQYNSNNTEPALAVSAFGSASAGTQSIANSVFNSTIYEGVLAESFNTGSDVIEHIESGLKG</sequence>
<dbReference type="InterPro" id="IPR006045">
    <property type="entry name" value="Cupin_1"/>
</dbReference>
<keyword evidence="3" id="KW-0052">Apoplast</keyword>
<dbReference type="InterPro" id="IPR011051">
    <property type="entry name" value="RmlC_Cupin_sf"/>
</dbReference>
<name>A0ABQ5IWK4_9ASTR</name>
<dbReference type="PRINTS" id="PR00325">
    <property type="entry name" value="GERMIN"/>
</dbReference>
<keyword evidence="8" id="KW-1185">Reference proteome</keyword>
<evidence type="ECO:0000256" key="1">
    <source>
        <dbReference type="ARBA" id="ARBA00004271"/>
    </source>
</evidence>
<reference evidence="7" key="1">
    <citation type="journal article" date="2022" name="Int. J. Mol. Sci.">
        <title>Draft Genome of Tanacetum Coccineum: Genomic Comparison of Closely Related Tanacetum-Family Plants.</title>
        <authorList>
            <person name="Yamashiro T."/>
            <person name="Shiraishi A."/>
            <person name="Nakayama K."/>
            <person name="Satake H."/>
        </authorList>
    </citation>
    <scope>NUCLEOTIDE SEQUENCE</scope>
</reference>
<dbReference type="CDD" id="cd02241">
    <property type="entry name" value="cupin_OxOx"/>
    <property type="match status" value="1"/>
</dbReference>
<dbReference type="SUPFAM" id="SSF51182">
    <property type="entry name" value="RmlC-like cupins"/>
    <property type="match status" value="1"/>
</dbReference>
<dbReference type="InterPro" id="IPR014710">
    <property type="entry name" value="RmlC-like_jellyroll"/>
</dbReference>
<organism evidence="7 8">
    <name type="scientific">Tanacetum coccineum</name>
    <dbReference type="NCBI Taxonomy" id="301880"/>
    <lineage>
        <taxon>Eukaryota</taxon>
        <taxon>Viridiplantae</taxon>
        <taxon>Streptophyta</taxon>
        <taxon>Embryophyta</taxon>
        <taxon>Tracheophyta</taxon>
        <taxon>Spermatophyta</taxon>
        <taxon>Magnoliopsida</taxon>
        <taxon>eudicotyledons</taxon>
        <taxon>Gunneridae</taxon>
        <taxon>Pentapetalae</taxon>
        <taxon>asterids</taxon>
        <taxon>campanulids</taxon>
        <taxon>Asterales</taxon>
        <taxon>Asteraceae</taxon>
        <taxon>Asteroideae</taxon>
        <taxon>Anthemideae</taxon>
        <taxon>Anthemidinae</taxon>
        <taxon>Tanacetum</taxon>
    </lineage>
</organism>
<evidence type="ECO:0000313" key="7">
    <source>
        <dbReference type="EMBL" id="GJU04612.1"/>
    </source>
</evidence>
<comment type="subcellular location">
    <subcellularLocation>
        <location evidence="1">Secreted</location>
        <location evidence="1">Extracellular space</location>
        <location evidence="1">Apoplast</location>
    </subcellularLocation>
</comment>
<dbReference type="PANTHER" id="PTHR11439">
    <property type="entry name" value="GAG-POL-RELATED RETROTRANSPOSON"/>
    <property type="match status" value="1"/>
</dbReference>
<keyword evidence="5" id="KW-0464">Manganese</keyword>
<evidence type="ECO:0000256" key="5">
    <source>
        <dbReference type="ARBA" id="ARBA00023211"/>
    </source>
</evidence>
<reference evidence="7" key="2">
    <citation type="submission" date="2022-01" db="EMBL/GenBank/DDBJ databases">
        <authorList>
            <person name="Yamashiro T."/>
            <person name="Shiraishi A."/>
            <person name="Satake H."/>
            <person name="Nakayama K."/>
        </authorList>
    </citation>
    <scope>NUCLEOTIDE SEQUENCE</scope>
</reference>
<evidence type="ECO:0000256" key="4">
    <source>
        <dbReference type="ARBA" id="ARBA00022525"/>
    </source>
</evidence>
<dbReference type="SMART" id="SM00835">
    <property type="entry name" value="Cupin_1"/>
    <property type="match status" value="1"/>
</dbReference>
<dbReference type="Gene3D" id="2.60.120.10">
    <property type="entry name" value="Jelly Rolls"/>
    <property type="match status" value="1"/>
</dbReference>
<proteinExistence type="inferred from homology"/>
<dbReference type="InterPro" id="IPR001929">
    <property type="entry name" value="Germin"/>
</dbReference>
<dbReference type="PANTHER" id="PTHR11439:SF521">
    <property type="entry name" value="RNA-DIRECTED DNA POLYMERASE"/>
    <property type="match status" value="1"/>
</dbReference>
<keyword evidence="4" id="KW-0964">Secreted</keyword>
<evidence type="ECO:0000256" key="2">
    <source>
        <dbReference type="ARBA" id="ARBA00007456"/>
    </source>
</evidence>
<dbReference type="Pfam" id="PF00190">
    <property type="entry name" value="Cupin_1"/>
    <property type="match status" value="1"/>
</dbReference>
<evidence type="ECO:0000313" key="8">
    <source>
        <dbReference type="Proteomes" id="UP001151760"/>
    </source>
</evidence>
<dbReference type="CDD" id="cd09272">
    <property type="entry name" value="RNase_HI_RT_Ty1"/>
    <property type="match status" value="1"/>
</dbReference>